<dbReference type="InterPro" id="IPR006621">
    <property type="entry name" value="Nose-resist-to-fluoxetine_N"/>
</dbReference>
<dbReference type="InterPro" id="IPR002656">
    <property type="entry name" value="Acyl_transf_3_dom"/>
</dbReference>
<evidence type="ECO:0000313" key="4">
    <source>
        <dbReference type="EnsemblMetazoa" id="CPIJ008110-PA"/>
    </source>
</evidence>
<dbReference type="Pfam" id="PF01757">
    <property type="entry name" value="Acyl_transf_3"/>
    <property type="match status" value="1"/>
</dbReference>
<dbReference type="OMA" id="TYHPTHA"/>
<feature type="transmembrane region" description="Helical" evidence="1">
    <location>
        <begin position="604"/>
        <end position="625"/>
    </location>
</feature>
<dbReference type="SMART" id="SM00703">
    <property type="entry name" value="NRF"/>
    <property type="match status" value="1"/>
</dbReference>
<evidence type="ECO:0000313" key="5">
    <source>
        <dbReference type="Proteomes" id="UP000002320"/>
    </source>
</evidence>
<evidence type="ECO:0000256" key="1">
    <source>
        <dbReference type="SAM" id="Phobius"/>
    </source>
</evidence>
<protein>
    <recommendedName>
        <fullName evidence="2">Nose resistant-to-fluoxetine protein N-terminal domain-containing protein</fullName>
    </recommendedName>
</protein>
<dbReference type="VEuPathDB" id="VectorBase:CQUJHB007108"/>
<dbReference type="EnsemblMetazoa" id="CPIJ008110-RA">
    <property type="protein sequence ID" value="CPIJ008110-PA"/>
    <property type="gene ID" value="CPIJ008110"/>
</dbReference>
<dbReference type="Proteomes" id="UP000002320">
    <property type="component" value="Unassembled WGS sequence"/>
</dbReference>
<dbReference type="Pfam" id="PF20146">
    <property type="entry name" value="NRF"/>
    <property type="match status" value="1"/>
</dbReference>
<feature type="transmembrane region" description="Helical" evidence="1">
    <location>
        <begin position="353"/>
        <end position="371"/>
    </location>
</feature>
<dbReference type="KEGG" id="cqu:CpipJ_CPIJ008110"/>
<evidence type="ECO:0000259" key="2">
    <source>
        <dbReference type="SMART" id="SM00703"/>
    </source>
</evidence>
<feature type="transmembrane region" description="Helical" evidence="1">
    <location>
        <begin position="564"/>
        <end position="583"/>
    </location>
</feature>
<name>B0WMA8_CULQU</name>
<sequence length="747" mass="84005">MRLNGSIASVKVLITGRDGTFRSVLGALLYLDRKGVGSSIDELFAGICTLFGRSKCELEPLGSCYGALRPTMSRSAERFCEWVGDGEMWAINFYDSWGKVPAGLLFGNVYELGNFDQCRRARHSHYHGTTSISGQHCTLMVDASVLQLPIGPIWYGVCMPGVCRPQLVGQLANEFFKTREMRVLNDPEMFCYRDEEKEFSTLAIVTIVLFSCYGFILLLATIMDLVYKWTHNVAPSNILRFSAYRNVLKIFETTPKSASKAGTMDCVNGIRALSMLWIIVNHVHDTTYGLPTVNGVMRTEYGNSYFGVLFHRLGGKAVDIFLMLSGMLVTMKILRELDRDKKLNLVQLYLHRILRIVPAFAAMILFVVAFTDLFGEGVLFKAVYQEGIEPCRTSWWKALLFFQNYVHYSEMCFPHTWYLSVDMQLYILSPLILIPLWKLGRRFSTIIILLALLSMTCVFTTFMVNEYRLNKAAPVGDGQMPNKTYFPTHTRMSVWLFGVLFGYFLHKTRSRSIKLSKLTQLIGWTLAAAIIIVTSYSLKQVYTGDYKTIPPVADAFYESLHRSFWAFLVMWIVFTCINGYGGLVDDFLSWSFWQPLAKLSYTMYLIHIWIQALVVVMLLKAPVYFSLMGVFTSICGLVGISAAASVVWSVAFEYPFFGKRFTLVKILCPTTRKIAKPETVVDDDDLSDDFTVMLGFGGQEVPNHRVGTSGTESESVAVVTVCGKCRKSSGLGMSSTLGGGTNGKKED</sequence>
<feature type="transmembrane region" description="Helical" evidence="1">
    <location>
        <begin position="484"/>
        <end position="506"/>
    </location>
</feature>
<dbReference type="GO" id="GO:0016747">
    <property type="term" value="F:acyltransferase activity, transferring groups other than amino-acyl groups"/>
    <property type="evidence" value="ECO:0007669"/>
    <property type="project" value="InterPro"/>
</dbReference>
<proteinExistence type="predicted"/>
<organism>
    <name type="scientific">Culex quinquefasciatus</name>
    <name type="common">Southern house mosquito</name>
    <name type="synonym">Culex pungens</name>
    <dbReference type="NCBI Taxonomy" id="7176"/>
    <lineage>
        <taxon>Eukaryota</taxon>
        <taxon>Metazoa</taxon>
        <taxon>Ecdysozoa</taxon>
        <taxon>Arthropoda</taxon>
        <taxon>Hexapoda</taxon>
        <taxon>Insecta</taxon>
        <taxon>Pterygota</taxon>
        <taxon>Neoptera</taxon>
        <taxon>Endopterygota</taxon>
        <taxon>Diptera</taxon>
        <taxon>Nematocera</taxon>
        <taxon>Culicoidea</taxon>
        <taxon>Culicidae</taxon>
        <taxon>Culicinae</taxon>
        <taxon>Culicini</taxon>
        <taxon>Culex</taxon>
        <taxon>Culex</taxon>
    </lineage>
</organism>
<evidence type="ECO:0000313" key="3">
    <source>
        <dbReference type="EMBL" id="EDS30957.1"/>
    </source>
</evidence>
<dbReference type="VEuPathDB" id="VectorBase:CPIJ008110"/>
<reference evidence="4" key="2">
    <citation type="submission" date="2020-05" db="UniProtKB">
        <authorList>
            <consortium name="EnsemblMetazoa"/>
        </authorList>
    </citation>
    <scope>IDENTIFICATION</scope>
    <source>
        <strain evidence="4">JHB</strain>
    </source>
</reference>
<dbReference type="HOGENOM" id="CLU_007874_2_2_1"/>
<accession>B0WMA8</accession>
<dbReference type="PANTHER" id="PTHR11161:SF0">
    <property type="entry name" value="O-ACYLTRANSFERASE LIKE PROTEIN"/>
    <property type="match status" value="1"/>
</dbReference>
<feature type="domain" description="Nose resistant-to-fluoxetine protein N-terminal" evidence="2">
    <location>
        <begin position="61"/>
        <end position="193"/>
    </location>
</feature>
<keyword evidence="1" id="KW-1133">Transmembrane helix</keyword>
<dbReference type="AlphaFoldDB" id="B0WMA8"/>
<keyword evidence="1" id="KW-0472">Membrane</keyword>
<dbReference type="InterPro" id="IPR052728">
    <property type="entry name" value="O2_lipid_transport_reg"/>
</dbReference>
<dbReference type="eggNOG" id="KOG3700">
    <property type="taxonomic scope" value="Eukaryota"/>
</dbReference>
<keyword evidence="1" id="KW-0812">Transmembrane</keyword>
<feature type="transmembrane region" description="Helical" evidence="1">
    <location>
        <begin position="417"/>
        <end position="436"/>
    </location>
</feature>
<reference evidence="3" key="1">
    <citation type="submission" date="2007-03" db="EMBL/GenBank/DDBJ databases">
        <title>Annotation of Culex pipiens quinquefasciatus.</title>
        <authorList>
            <consortium name="The Broad Institute Genome Sequencing Platform"/>
            <person name="Atkinson P.W."/>
            <person name="Hemingway J."/>
            <person name="Christensen B.M."/>
            <person name="Higgs S."/>
            <person name="Kodira C."/>
            <person name="Hannick L."/>
            <person name="Megy K."/>
            <person name="O'Leary S."/>
            <person name="Pearson M."/>
            <person name="Haas B.J."/>
            <person name="Mauceli E."/>
            <person name="Wortman J.R."/>
            <person name="Lee N.H."/>
            <person name="Guigo R."/>
            <person name="Stanke M."/>
            <person name="Alvarado L."/>
            <person name="Amedeo P."/>
            <person name="Antoine C.H."/>
            <person name="Arensburger P."/>
            <person name="Bidwell S.L."/>
            <person name="Crawford M."/>
            <person name="Camaro F."/>
            <person name="Devon K."/>
            <person name="Engels R."/>
            <person name="Hammond M."/>
            <person name="Howarth C."/>
            <person name="Koehrsen M."/>
            <person name="Lawson D."/>
            <person name="Montgomery P."/>
            <person name="Nene V."/>
            <person name="Nusbaum C."/>
            <person name="Puiu D."/>
            <person name="Romero-Severson J."/>
            <person name="Severson D.W."/>
            <person name="Shumway M."/>
            <person name="Sisk P."/>
            <person name="Stolte C."/>
            <person name="Zeng Q."/>
            <person name="Eisenstadt E."/>
            <person name="Fraser-Liggett C."/>
            <person name="Strausberg R."/>
            <person name="Galagan J."/>
            <person name="Birren B."/>
            <person name="Collins F.H."/>
        </authorList>
    </citation>
    <scope>NUCLEOTIDE SEQUENCE [LARGE SCALE GENOMIC DNA]</scope>
    <source>
        <strain evidence="3">JHB</strain>
    </source>
</reference>
<dbReference type="EMBL" id="DS231996">
    <property type="protein sequence ID" value="EDS30957.1"/>
    <property type="molecule type" value="Genomic_DNA"/>
</dbReference>
<gene>
    <name evidence="4" type="primary">6040452</name>
    <name evidence="3" type="ORF">CpipJ_CPIJ008110</name>
</gene>
<feature type="transmembrane region" description="Helical" evidence="1">
    <location>
        <begin position="443"/>
        <end position="464"/>
    </location>
</feature>
<dbReference type="PANTHER" id="PTHR11161">
    <property type="entry name" value="O-ACYLTRANSFERASE"/>
    <property type="match status" value="1"/>
</dbReference>
<keyword evidence="5" id="KW-1185">Reference proteome</keyword>
<dbReference type="InParanoid" id="B0WMA8"/>
<feature type="transmembrane region" description="Helical" evidence="1">
    <location>
        <begin position="199"/>
        <end position="223"/>
    </location>
</feature>
<feature type="transmembrane region" description="Helical" evidence="1">
    <location>
        <begin position="631"/>
        <end position="652"/>
    </location>
</feature>
<dbReference type="OrthoDB" id="118951at2759"/>
<feature type="transmembrane region" description="Helical" evidence="1">
    <location>
        <begin position="518"/>
        <end position="538"/>
    </location>
</feature>